<evidence type="ECO:0000256" key="6">
    <source>
        <dbReference type="RuleBase" id="RU000682"/>
    </source>
</evidence>
<dbReference type="Pfam" id="PF00046">
    <property type="entry name" value="Homeodomain"/>
    <property type="match status" value="2"/>
</dbReference>
<evidence type="ECO:0000256" key="1">
    <source>
        <dbReference type="ARBA" id="ARBA00004123"/>
    </source>
</evidence>
<feature type="DNA-binding region" description="Homeobox" evidence="5">
    <location>
        <begin position="22"/>
        <end position="81"/>
    </location>
</feature>
<gene>
    <name evidence="10" type="ORF">BP6252_04393</name>
</gene>
<dbReference type="InterPro" id="IPR001356">
    <property type="entry name" value="HD"/>
</dbReference>
<accession>A0A3D8S0D5</accession>
<dbReference type="EMBL" id="PDLM01000004">
    <property type="protein sequence ID" value="RDW79755.1"/>
    <property type="molecule type" value="Genomic_DNA"/>
</dbReference>
<evidence type="ECO:0000256" key="8">
    <source>
        <dbReference type="SAM" id="MobiDB-lite"/>
    </source>
</evidence>
<feature type="coiled-coil region" evidence="7">
    <location>
        <begin position="262"/>
        <end position="289"/>
    </location>
</feature>
<dbReference type="PANTHER" id="PTHR24324:SF5">
    <property type="entry name" value="HEMATOPOIETICALLY-EXPRESSED HOMEOBOX PROTEIN HHEX"/>
    <property type="match status" value="1"/>
</dbReference>
<evidence type="ECO:0000313" key="10">
    <source>
        <dbReference type="EMBL" id="RDW79755.1"/>
    </source>
</evidence>
<keyword evidence="4 5" id="KW-0539">Nucleus</keyword>
<feature type="compositionally biased region" description="Basic and acidic residues" evidence="8">
    <location>
        <begin position="188"/>
        <end position="198"/>
    </location>
</feature>
<dbReference type="InterPro" id="IPR009057">
    <property type="entry name" value="Homeodomain-like_sf"/>
</dbReference>
<dbReference type="Proteomes" id="UP000256645">
    <property type="component" value="Unassembled WGS sequence"/>
</dbReference>
<dbReference type="PANTHER" id="PTHR24324">
    <property type="entry name" value="HOMEOBOX PROTEIN HHEX"/>
    <property type="match status" value="1"/>
</dbReference>
<dbReference type="SMART" id="SM00389">
    <property type="entry name" value="HOX"/>
    <property type="match status" value="2"/>
</dbReference>
<dbReference type="SUPFAM" id="SSF46689">
    <property type="entry name" value="Homeodomain-like"/>
    <property type="match status" value="2"/>
</dbReference>
<feature type="domain" description="Homeobox" evidence="9">
    <location>
        <begin position="20"/>
        <end position="80"/>
    </location>
</feature>
<feature type="region of interest" description="Disordered" evidence="8">
    <location>
        <begin position="166"/>
        <end position="208"/>
    </location>
</feature>
<evidence type="ECO:0000256" key="5">
    <source>
        <dbReference type="PROSITE-ProRule" id="PRU00108"/>
    </source>
</evidence>
<dbReference type="PROSITE" id="PS50071">
    <property type="entry name" value="HOMEOBOX_2"/>
    <property type="match status" value="2"/>
</dbReference>
<dbReference type="GO" id="GO:0000978">
    <property type="term" value="F:RNA polymerase II cis-regulatory region sequence-specific DNA binding"/>
    <property type="evidence" value="ECO:0007669"/>
    <property type="project" value="TreeGrafter"/>
</dbReference>
<feature type="domain" description="Homeobox" evidence="9">
    <location>
        <begin position="110"/>
        <end position="170"/>
    </location>
</feature>
<sequence length="325" mass="36349">MASSLELLPEKIKMTDEATARDALKYSRFTKDQVAVLEAQALRNDTPSSEFILQLAQEFDAPVKKVADWFVNYKYRKGSKAKKDRDQARPGPSASDTRDGSVDEDNPQSDSKARRFPRLTKAQVKVLVRELANGDSPSRATRERLALEVDAPVQKVSEWFSNRKQRMKKRALGGGGSQDGDGDEDEDMHTSSPDERSHPMAWQPSGKERLSNAVARAKAYEYLPASRSLPPPSTNLHGLPEYQPPMSSAHADDKKMALSKVLQDIERSLSELKTLKQSIIAELEEAQATANRSSYLDPVKQRKFEEIHAEVAKMENLKQKLLSAL</sequence>
<organism evidence="10 11">
    <name type="scientific">Coleophoma cylindrospora</name>
    <dbReference type="NCBI Taxonomy" id="1849047"/>
    <lineage>
        <taxon>Eukaryota</taxon>
        <taxon>Fungi</taxon>
        <taxon>Dikarya</taxon>
        <taxon>Ascomycota</taxon>
        <taxon>Pezizomycotina</taxon>
        <taxon>Leotiomycetes</taxon>
        <taxon>Helotiales</taxon>
        <taxon>Dermateaceae</taxon>
        <taxon>Coleophoma</taxon>
    </lineage>
</organism>
<feature type="region of interest" description="Disordered" evidence="8">
    <location>
        <begin position="80"/>
        <end position="118"/>
    </location>
</feature>
<dbReference type="Gene3D" id="1.10.10.60">
    <property type="entry name" value="Homeodomain-like"/>
    <property type="match status" value="2"/>
</dbReference>
<evidence type="ECO:0000256" key="3">
    <source>
        <dbReference type="ARBA" id="ARBA00023155"/>
    </source>
</evidence>
<comment type="caution">
    <text evidence="10">The sequence shown here is derived from an EMBL/GenBank/DDBJ whole genome shotgun (WGS) entry which is preliminary data.</text>
</comment>
<name>A0A3D8S0D5_9HELO</name>
<keyword evidence="2 5" id="KW-0238">DNA-binding</keyword>
<dbReference type="GO" id="GO:0006357">
    <property type="term" value="P:regulation of transcription by RNA polymerase II"/>
    <property type="evidence" value="ECO:0007669"/>
    <property type="project" value="TreeGrafter"/>
</dbReference>
<evidence type="ECO:0000313" key="11">
    <source>
        <dbReference type="Proteomes" id="UP000256645"/>
    </source>
</evidence>
<comment type="subcellular location">
    <subcellularLocation>
        <location evidence="1 5 6">Nucleus</location>
    </subcellularLocation>
</comment>
<feature type="region of interest" description="Disordered" evidence="8">
    <location>
        <begin position="225"/>
        <end position="249"/>
    </location>
</feature>
<evidence type="ECO:0000256" key="4">
    <source>
        <dbReference type="ARBA" id="ARBA00023242"/>
    </source>
</evidence>
<proteinExistence type="predicted"/>
<evidence type="ECO:0000259" key="9">
    <source>
        <dbReference type="PROSITE" id="PS50071"/>
    </source>
</evidence>
<keyword evidence="11" id="KW-1185">Reference proteome</keyword>
<reference evidence="10 11" key="1">
    <citation type="journal article" date="2018" name="IMA Fungus">
        <title>IMA Genome-F 9: Draft genome sequence of Annulohypoxylon stygium, Aspergillus mulundensis, Berkeleyomyces basicola (syn. Thielaviopsis basicola), Ceratocystis smalleyi, two Cercospora beticola strains, Coleophoma cylindrospora, Fusarium fracticaudum, Phialophora cf. hyalina, and Morchella septimelata.</title>
        <authorList>
            <person name="Wingfield B.D."/>
            <person name="Bills G.F."/>
            <person name="Dong Y."/>
            <person name="Huang W."/>
            <person name="Nel W.J."/>
            <person name="Swalarsk-Parry B.S."/>
            <person name="Vaghefi N."/>
            <person name="Wilken P.M."/>
            <person name="An Z."/>
            <person name="de Beer Z.W."/>
            <person name="De Vos L."/>
            <person name="Chen L."/>
            <person name="Duong T.A."/>
            <person name="Gao Y."/>
            <person name="Hammerbacher A."/>
            <person name="Kikkert J.R."/>
            <person name="Li Y."/>
            <person name="Li H."/>
            <person name="Li K."/>
            <person name="Li Q."/>
            <person name="Liu X."/>
            <person name="Ma X."/>
            <person name="Naidoo K."/>
            <person name="Pethybridge S.J."/>
            <person name="Sun J."/>
            <person name="Steenkamp E.T."/>
            <person name="van der Nest M.A."/>
            <person name="van Wyk S."/>
            <person name="Wingfield M.J."/>
            <person name="Xiong C."/>
            <person name="Yue Q."/>
            <person name="Zhang X."/>
        </authorList>
    </citation>
    <scope>NUCLEOTIDE SEQUENCE [LARGE SCALE GENOMIC DNA]</scope>
    <source>
        <strain evidence="10 11">BP6252</strain>
    </source>
</reference>
<dbReference type="GO" id="GO:0030154">
    <property type="term" value="P:cell differentiation"/>
    <property type="evidence" value="ECO:0007669"/>
    <property type="project" value="TreeGrafter"/>
</dbReference>
<dbReference type="InterPro" id="IPR051000">
    <property type="entry name" value="Homeobox_DNA-bind_prot"/>
</dbReference>
<dbReference type="GO" id="GO:0005634">
    <property type="term" value="C:nucleus"/>
    <property type="evidence" value="ECO:0007669"/>
    <property type="project" value="UniProtKB-SubCell"/>
</dbReference>
<dbReference type="AlphaFoldDB" id="A0A3D8S0D5"/>
<evidence type="ECO:0000256" key="2">
    <source>
        <dbReference type="ARBA" id="ARBA00023125"/>
    </source>
</evidence>
<keyword evidence="3 5" id="KW-0371">Homeobox</keyword>
<feature type="DNA-binding region" description="Homeobox" evidence="5">
    <location>
        <begin position="112"/>
        <end position="171"/>
    </location>
</feature>
<protein>
    <recommendedName>
        <fullName evidence="9">Homeobox domain-containing protein</fullName>
    </recommendedName>
</protein>
<dbReference type="CDD" id="cd00086">
    <property type="entry name" value="homeodomain"/>
    <property type="match status" value="2"/>
</dbReference>
<dbReference type="OrthoDB" id="6159439at2759"/>
<keyword evidence="7" id="KW-0175">Coiled coil</keyword>
<evidence type="ECO:0000256" key="7">
    <source>
        <dbReference type="SAM" id="Coils"/>
    </source>
</evidence>